<dbReference type="CDD" id="cd01948">
    <property type="entry name" value="EAL"/>
    <property type="match status" value="1"/>
</dbReference>
<dbReference type="InterPro" id="IPR000700">
    <property type="entry name" value="PAS-assoc_C"/>
</dbReference>
<dbReference type="NCBIfam" id="TIGR00229">
    <property type="entry name" value="sensory_box"/>
    <property type="match status" value="1"/>
</dbReference>
<dbReference type="AlphaFoldDB" id="A0A2U2DFI5"/>
<dbReference type="NCBIfam" id="TIGR00254">
    <property type="entry name" value="GGDEF"/>
    <property type="match status" value="1"/>
</dbReference>
<feature type="domain" description="PAS" evidence="1">
    <location>
        <begin position="38"/>
        <end position="108"/>
    </location>
</feature>
<dbReference type="InterPro" id="IPR001633">
    <property type="entry name" value="EAL_dom"/>
</dbReference>
<dbReference type="InterPro" id="IPR000014">
    <property type="entry name" value="PAS"/>
</dbReference>
<gene>
    <name evidence="5" type="ORF">DEM27_32925</name>
</gene>
<proteinExistence type="predicted"/>
<dbReference type="SUPFAM" id="SSF55073">
    <property type="entry name" value="Nucleotide cyclase"/>
    <property type="match status" value="1"/>
</dbReference>
<dbReference type="InterPro" id="IPR052155">
    <property type="entry name" value="Biofilm_reg_signaling"/>
</dbReference>
<dbReference type="EMBL" id="QFBC01000039">
    <property type="protein sequence ID" value="PWE52075.1"/>
    <property type="molecule type" value="Genomic_DNA"/>
</dbReference>
<dbReference type="RefSeq" id="WP_109462448.1">
    <property type="nucleotide sequence ID" value="NZ_QFBC01000039.1"/>
</dbReference>
<dbReference type="InterPro" id="IPR035919">
    <property type="entry name" value="EAL_sf"/>
</dbReference>
<keyword evidence="6" id="KW-1185">Reference proteome</keyword>
<dbReference type="PANTHER" id="PTHR44757:SF2">
    <property type="entry name" value="BIOFILM ARCHITECTURE MAINTENANCE PROTEIN MBAA"/>
    <property type="match status" value="1"/>
</dbReference>
<reference evidence="5 6" key="1">
    <citation type="submission" date="2018-05" db="EMBL/GenBank/DDBJ databases">
        <title>The draft genome of strain NS-104.</title>
        <authorList>
            <person name="Hang P."/>
            <person name="Jiang J."/>
        </authorList>
    </citation>
    <scope>NUCLEOTIDE SEQUENCE [LARGE SCALE GENOMIC DNA]</scope>
    <source>
        <strain evidence="5 6">NS-104</strain>
    </source>
</reference>
<dbReference type="SMART" id="SM00267">
    <property type="entry name" value="GGDEF"/>
    <property type="match status" value="1"/>
</dbReference>
<dbReference type="Proteomes" id="UP000245252">
    <property type="component" value="Unassembled WGS sequence"/>
</dbReference>
<name>A0A2U2DFI5_9HYPH</name>
<evidence type="ECO:0000259" key="3">
    <source>
        <dbReference type="PROSITE" id="PS50883"/>
    </source>
</evidence>
<dbReference type="Pfam" id="PF00990">
    <property type="entry name" value="GGDEF"/>
    <property type="match status" value="1"/>
</dbReference>
<dbReference type="Gene3D" id="3.20.20.450">
    <property type="entry name" value="EAL domain"/>
    <property type="match status" value="1"/>
</dbReference>
<dbReference type="PROSITE" id="PS50887">
    <property type="entry name" value="GGDEF"/>
    <property type="match status" value="1"/>
</dbReference>
<dbReference type="CDD" id="cd00130">
    <property type="entry name" value="PAS"/>
    <property type="match status" value="1"/>
</dbReference>
<sequence>MGSENEVENLLKVNESPYAEACEEIARRLSASSRHHLEDEFIRYALDSAAIVVNTDVQGTITFANSKFCEISGYSQVELVGSNHRMLHSGTHDKAFFKAMYREIAQGRNWHGEICNRRKDGSLYWVDTTIVPHVNARGKIDSYTAIRFDISERKELECALLSSKEHLKQIANIDPLTGLPNRRYFQEHLETLVSEHAAGGQSFHFGLMDVDSFKEINDSFGHYAGDVLLQSVGGRLRPLGGDRLFISRVGGDEFALILVGASDEEASLFFECVLETIREPIAIGATTRRCSASIGIAACPRDAADAESLIKASDLALYQAKALGRDRAEKFQLHLRESAERKAAFLEEIGNGLKRGEFELHYQPIVLAREAGKFSLEALMRWRHPRLGLLAPGQFAEGFEDQAARAALGMFMLERIFQDVATFRAQGLPLRRVAMNLTNSDFRSDVFLDRFFELCAETGIPPEQFCVEVTEGMFLGLNQKRVGSGLRHLHQSGVEIALDDFGTGYASLTHLRHLPIDRLKIDRSFVANMATSPEDRAIIRGVIDIAHSLGKVVTAEGVETVDQVKLLHRMKCDLLQGWYFSKACPVADLAHVLSKMPTVKGHAPHRPATRHAASG</sequence>
<feature type="domain" description="PAC" evidence="2">
    <location>
        <begin position="108"/>
        <end position="162"/>
    </location>
</feature>
<accession>A0A2U2DFI5</accession>
<dbReference type="InterPro" id="IPR043128">
    <property type="entry name" value="Rev_trsase/Diguanyl_cyclase"/>
</dbReference>
<evidence type="ECO:0000313" key="6">
    <source>
        <dbReference type="Proteomes" id="UP000245252"/>
    </source>
</evidence>
<dbReference type="Gene3D" id="3.30.450.20">
    <property type="entry name" value="PAS domain"/>
    <property type="match status" value="1"/>
</dbReference>
<dbReference type="Pfam" id="PF00563">
    <property type="entry name" value="EAL"/>
    <property type="match status" value="1"/>
</dbReference>
<dbReference type="InterPro" id="IPR035965">
    <property type="entry name" value="PAS-like_dom_sf"/>
</dbReference>
<dbReference type="PROSITE" id="PS50112">
    <property type="entry name" value="PAS"/>
    <property type="match status" value="1"/>
</dbReference>
<dbReference type="PROSITE" id="PS50883">
    <property type="entry name" value="EAL"/>
    <property type="match status" value="1"/>
</dbReference>
<organism evidence="5 6">
    <name type="scientific">Metarhizobium album</name>
    <dbReference type="NCBI Taxonomy" id="2182425"/>
    <lineage>
        <taxon>Bacteria</taxon>
        <taxon>Pseudomonadati</taxon>
        <taxon>Pseudomonadota</taxon>
        <taxon>Alphaproteobacteria</taxon>
        <taxon>Hyphomicrobiales</taxon>
        <taxon>Rhizobiaceae</taxon>
        <taxon>Metarhizobium</taxon>
    </lineage>
</organism>
<dbReference type="Gene3D" id="3.30.70.270">
    <property type="match status" value="1"/>
</dbReference>
<dbReference type="SUPFAM" id="SSF141868">
    <property type="entry name" value="EAL domain-like"/>
    <property type="match status" value="1"/>
</dbReference>
<dbReference type="InterPro" id="IPR029787">
    <property type="entry name" value="Nucleotide_cyclase"/>
</dbReference>
<comment type="caution">
    <text evidence="5">The sequence shown here is derived from an EMBL/GenBank/DDBJ whole genome shotgun (WGS) entry which is preliminary data.</text>
</comment>
<evidence type="ECO:0000259" key="2">
    <source>
        <dbReference type="PROSITE" id="PS50113"/>
    </source>
</evidence>
<protein>
    <submittedName>
        <fullName evidence="5">Phosphodiesterase</fullName>
    </submittedName>
</protein>
<feature type="domain" description="EAL" evidence="3">
    <location>
        <begin position="342"/>
        <end position="597"/>
    </location>
</feature>
<feature type="domain" description="GGDEF" evidence="4">
    <location>
        <begin position="201"/>
        <end position="333"/>
    </location>
</feature>
<evidence type="ECO:0000259" key="4">
    <source>
        <dbReference type="PROSITE" id="PS50887"/>
    </source>
</evidence>
<dbReference type="InterPro" id="IPR000160">
    <property type="entry name" value="GGDEF_dom"/>
</dbReference>
<dbReference type="CDD" id="cd01949">
    <property type="entry name" value="GGDEF"/>
    <property type="match status" value="1"/>
</dbReference>
<evidence type="ECO:0000259" key="1">
    <source>
        <dbReference type="PROSITE" id="PS50112"/>
    </source>
</evidence>
<dbReference type="InterPro" id="IPR001610">
    <property type="entry name" value="PAC"/>
</dbReference>
<evidence type="ECO:0000313" key="5">
    <source>
        <dbReference type="EMBL" id="PWE52075.1"/>
    </source>
</evidence>
<dbReference type="PANTHER" id="PTHR44757">
    <property type="entry name" value="DIGUANYLATE CYCLASE DGCP"/>
    <property type="match status" value="1"/>
</dbReference>
<dbReference type="PROSITE" id="PS50113">
    <property type="entry name" value="PAC"/>
    <property type="match status" value="1"/>
</dbReference>
<dbReference type="SMART" id="SM00052">
    <property type="entry name" value="EAL"/>
    <property type="match status" value="1"/>
</dbReference>
<dbReference type="Pfam" id="PF13426">
    <property type="entry name" value="PAS_9"/>
    <property type="match status" value="1"/>
</dbReference>
<dbReference type="SUPFAM" id="SSF55785">
    <property type="entry name" value="PYP-like sensor domain (PAS domain)"/>
    <property type="match status" value="1"/>
</dbReference>
<dbReference type="SMART" id="SM00086">
    <property type="entry name" value="PAC"/>
    <property type="match status" value="1"/>
</dbReference>